<sequence length="146" mass="15863">WVGPGTSWWLSHPPSSVLGDVCVVLFTIGLTYSGVERARVPDLSRWIWAQALFTLASRCGLMSACGWERGMCSDVVTKAVSPADPGPALGRQEVRSPEWWARAGWPPSSIFFSCLPDQQTHLPRTPARPPALGLPTRSWKAPGVAP</sequence>
<evidence type="ECO:0000256" key="1">
    <source>
        <dbReference type="SAM" id="MobiDB-lite"/>
    </source>
</evidence>
<proteinExistence type="predicted"/>
<dbReference type="AlphaFoldDB" id="A0A2R9BGZ5"/>
<evidence type="ECO:0000313" key="2">
    <source>
        <dbReference type="Ensembl" id="ENSPPAP00000027556.1"/>
    </source>
</evidence>
<reference evidence="2" key="3">
    <citation type="submission" date="2025-09" db="UniProtKB">
        <authorList>
            <consortium name="Ensembl"/>
        </authorList>
    </citation>
    <scope>IDENTIFICATION</scope>
</reference>
<dbReference type="Bgee" id="ENSPPAG00000036843">
    <property type="expression patterns" value="Expressed in adult mammalian kidney and 6 other cell types or tissues"/>
</dbReference>
<dbReference type="EMBL" id="AJFE02108804">
    <property type="status" value="NOT_ANNOTATED_CDS"/>
    <property type="molecule type" value="Genomic_DNA"/>
</dbReference>
<accession>A0A2R9BGZ5</accession>
<dbReference type="GeneTree" id="ENSGT00910000147585"/>
<protein>
    <submittedName>
        <fullName evidence="2">Uncharacterized protein</fullName>
    </submittedName>
</protein>
<keyword evidence="3" id="KW-1185">Reference proteome</keyword>
<organism evidence="2 3">
    <name type="scientific">Pan paniscus</name>
    <name type="common">Pygmy chimpanzee</name>
    <name type="synonym">Bonobo</name>
    <dbReference type="NCBI Taxonomy" id="9597"/>
    <lineage>
        <taxon>Eukaryota</taxon>
        <taxon>Metazoa</taxon>
        <taxon>Chordata</taxon>
        <taxon>Craniata</taxon>
        <taxon>Vertebrata</taxon>
        <taxon>Euteleostomi</taxon>
        <taxon>Mammalia</taxon>
        <taxon>Eutheria</taxon>
        <taxon>Euarchontoglires</taxon>
        <taxon>Primates</taxon>
        <taxon>Haplorrhini</taxon>
        <taxon>Catarrhini</taxon>
        <taxon>Hominidae</taxon>
        <taxon>Pan</taxon>
    </lineage>
</organism>
<dbReference type="OMA" id="LMSACGW"/>
<reference evidence="2" key="2">
    <citation type="submission" date="2025-08" db="UniProtKB">
        <authorList>
            <consortium name="Ensembl"/>
        </authorList>
    </citation>
    <scope>IDENTIFICATION</scope>
</reference>
<evidence type="ECO:0000313" key="3">
    <source>
        <dbReference type="Proteomes" id="UP000240080"/>
    </source>
</evidence>
<dbReference type="Proteomes" id="UP000240080">
    <property type="component" value="Chromosome 8"/>
</dbReference>
<name>A0A2R9BGZ5_PANPA</name>
<dbReference type="Ensembl" id="ENSPPAT00000050396.1">
    <property type="protein sequence ID" value="ENSPPAP00000027556.1"/>
    <property type="gene ID" value="ENSPPAG00000036843.1"/>
</dbReference>
<reference evidence="2 3" key="1">
    <citation type="journal article" date="2012" name="Nature">
        <title>The bonobo genome compared with the chimpanzee and human genomes.</title>
        <authorList>
            <person name="Prufer K."/>
            <person name="Munch K."/>
            <person name="Hellmann I."/>
            <person name="Akagi K."/>
            <person name="Miller J.R."/>
            <person name="Walenz B."/>
            <person name="Koren S."/>
            <person name="Sutton G."/>
            <person name="Kodira C."/>
            <person name="Winer R."/>
            <person name="Knight J.R."/>
            <person name="Mullikin J.C."/>
            <person name="Meader S.J."/>
            <person name="Ponting C.P."/>
            <person name="Lunter G."/>
            <person name="Higashino S."/>
            <person name="Hobolth A."/>
            <person name="Dutheil J."/>
            <person name="Karakoc E."/>
            <person name="Alkan C."/>
            <person name="Sajjadian S."/>
            <person name="Catacchio C.R."/>
            <person name="Ventura M."/>
            <person name="Marques-Bonet T."/>
            <person name="Eichler E.E."/>
            <person name="Andre C."/>
            <person name="Atencia R."/>
            <person name="Mugisha L."/>
            <person name="Junhold J."/>
            <person name="Patterson N."/>
            <person name="Siebauer M."/>
            <person name="Good J.M."/>
            <person name="Fischer A."/>
            <person name="Ptak S.E."/>
            <person name="Lachmann M."/>
            <person name="Symer D.E."/>
            <person name="Mailund T."/>
            <person name="Schierup M.H."/>
            <person name="Andres A.M."/>
            <person name="Kelso J."/>
            <person name="Paabo S."/>
        </authorList>
    </citation>
    <scope>NUCLEOTIDE SEQUENCE [LARGE SCALE GENOMIC DNA]</scope>
</reference>
<feature type="region of interest" description="Disordered" evidence="1">
    <location>
        <begin position="121"/>
        <end position="146"/>
    </location>
</feature>